<dbReference type="OrthoDB" id="3845at2759"/>
<dbReference type="GeneID" id="16078277"/>
<comment type="cofactor">
    <cofactor evidence="2">
        <name>thiamine diphosphate</name>
        <dbReference type="ChEBI" id="CHEBI:58937"/>
    </cofactor>
</comment>
<dbReference type="eggNOG" id="KOG1182">
    <property type="taxonomic scope" value="Eukaryota"/>
</dbReference>
<dbReference type="KEGG" id="sre:PTSG_11771"/>
<comment type="similarity">
    <text evidence="2">Belongs to the BCKDHA family.</text>
</comment>
<keyword evidence="2" id="KW-0786">Thiamine pyrophosphate</keyword>
<keyword evidence="5" id="KW-1185">Reference proteome</keyword>
<dbReference type="CDD" id="cd02000">
    <property type="entry name" value="TPP_E1_PDC_ADC_BCADC"/>
    <property type="match status" value="1"/>
</dbReference>
<dbReference type="RefSeq" id="XP_004997680.1">
    <property type="nucleotide sequence ID" value="XM_004997623.1"/>
</dbReference>
<dbReference type="InterPro" id="IPR050771">
    <property type="entry name" value="Alpha-ketoacid_DH_E1_comp"/>
</dbReference>
<feature type="domain" description="Dehydrogenase E1 component" evidence="3">
    <location>
        <begin position="134"/>
        <end position="346"/>
    </location>
</feature>
<dbReference type="Gene3D" id="3.40.50.970">
    <property type="match status" value="1"/>
</dbReference>
<dbReference type="InterPro" id="IPR001017">
    <property type="entry name" value="DH_E1"/>
</dbReference>
<evidence type="ECO:0000313" key="5">
    <source>
        <dbReference type="Proteomes" id="UP000007799"/>
    </source>
</evidence>
<comment type="catalytic activity">
    <reaction evidence="2">
        <text>N(6)-[(R)-lipoyl]-L-lysyl-[protein] + 3-methyl-2-oxobutanoate + H(+) = N(6)-[(R)-S(8)-2-methylpropanoyldihydrolipoyl]-L-lysyl-[protein] + CO2</text>
        <dbReference type="Rhea" id="RHEA:13457"/>
        <dbReference type="Rhea" id="RHEA-COMP:10474"/>
        <dbReference type="Rhea" id="RHEA-COMP:10497"/>
        <dbReference type="ChEBI" id="CHEBI:11851"/>
        <dbReference type="ChEBI" id="CHEBI:15378"/>
        <dbReference type="ChEBI" id="CHEBI:16526"/>
        <dbReference type="ChEBI" id="CHEBI:83099"/>
        <dbReference type="ChEBI" id="CHEBI:83142"/>
        <dbReference type="EC" id="1.2.4.4"/>
    </reaction>
</comment>
<evidence type="ECO:0000259" key="3">
    <source>
        <dbReference type="Pfam" id="PF00676"/>
    </source>
</evidence>
<dbReference type="GO" id="GO:0003863">
    <property type="term" value="F:branched-chain 2-oxo acid dehydrogenase activity"/>
    <property type="evidence" value="ECO:0007669"/>
    <property type="project" value="UniProtKB-EC"/>
</dbReference>
<dbReference type="SUPFAM" id="SSF52518">
    <property type="entry name" value="Thiamin diphosphate-binding fold (THDP-binding)"/>
    <property type="match status" value="1"/>
</dbReference>
<sequence>MCAQRLLSVVAARARHGLARPVVAGMQRAQLAAMTHFPGATSEYTEELKLRVTTEEKPMACFRVMDQDGQILNKDIFPKEVTDEKLLQWYRTMALLNQMDTLLYNAQRQGRISFYMTNYGEEATHLGACAKGYMPVHYGSHKLNFHTISSPLGTQIPQASGAAYALKAKGKENCVICYFGEGAASEGDAHAGFNFAATLDCPVIFFCRNNGYAISTPTHDQYRGDGIVSRAAGYGMDCIRVDGNDVFAVYLATKAAREATIANKRPVLVEAMTYRIGHHSTSDDSTTYRGAEEVSSFQQDTPIERLQKYLRNQNLWDDDKEKALQEEIYKEVRQAFAAAEKKKKPSLSHMFEDVYDVKPARLVEQEKEMLEHIKKYPNEYPTKEHAQ</sequence>
<evidence type="ECO:0000256" key="1">
    <source>
        <dbReference type="ARBA" id="ARBA00023002"/>
    </source>
</evidence>
<dbReference type="FunCoup" id="F2TYP9">
    <property type="interactions" value="743"/>
</dbReference>
<dbReference type="EMBL" id="GL832957">
    <property type="protein sequence ID" value="EGD78723.1"/>
    <property type="molecule type" value="Genomic_DNA"/>
</dbReference>
<dbReference type="FunFam" id="3.40.50.970:FF:000108">
    <property type="entry name" value="2-oxoisovalerate dehydrogenase subunit alpha"/>
    <property type="match status" value="1"/>
</dbReference>
<evidence type="ECO:0000256" key="2">
    <source>
        <dbReference type="RuleBase" id="RU365014"/>
    </source>
</evidence>
<name>F2TYP9_SALR5</name>
<organism evidence="5">
    <name type="scientific">Salpingoeca rosetta (strain ATCC 50818 / BSB-021)</name>
    <dbReference type="NCBI Taxonomy" id="946362"/>
    <lineage>
        <taxon>Eukaryota</taxon>
        <taxon>Choanoflagellata</taxon>
        <taxon>Craspedida</taxon>
        <taxon>Salpingoecidae</taxon>
        <taxon>Salpingoeca</taxon>
    </lineage>
</organism>
<reference evidence="4" key="1">
    <citation type="submission" date="2009-08" db="EMBL/GenBank/DDBJ databases">
        <title>Annotation of Salpingoeca rosetta.</title>
        <authorList>
            <consortium name="The Broad Institute Genome Sequencing Platform"/>
            <person name="Russ C."/>
            <person name="Cuomo C."/>
            <person name="Burger G."/>
            <person name="Gray M.W."/>
            <person name="Holland P.W.H."/>
            <person name="King N."/>
            <person name="Lang F.B.F."/>
            <person name="Roger A.J."/>
            <person name="Ruiz-Trillo I."/>
            <person name="Young S.K."/>
            <person name="Zeng Q."/>
            <person name="Gargeya S."/>
            <person name="Alvarado L."/>
            <person name="Berlin A."/>
            <person name="Chapman S.B."/>
            <person name="Chen Z."/>
            <person name="Freedman E."/>
            <person name="Gellesch M."/>
            <person name="Goldberg J."/>
            <person name="Griggs A."/>
            <person name="Gujja S."/>
            <person name="Heilman E."/>
            <person name="Heiman D."/>
            <person name="Howarth C."/>
            <person name="Mehta T."/>
            <person name="Neiman D."/>
            <person name="Pearson M."/>
            <person name="Roberts A."/>
            <person name="Saif S."/>
            <person name="Shea T."/>
            <person name="Shenoy N."/>
            <person name="Sisk P."/>
            <person name="Stolte C."/>
            <person name="Sykes S."/>
            <person name="White J."/>
            <person name="Yandava C."/>
            <person name="Haas B."/>
            <person name="Nusbaum C."/>
            <person name="Birren B."/>
        </authorList>
    </citation>
    <scope>NUCLEOTIDE SEQUENCE [LARGE SCALE GENOMIC DNA]</scope>
    <source>
        <strain evidence="4">ATCC 50818</strain>
    </source>
</reference>
<dbReference type="OMA" id="DWHTGYD"/>
<gene>
    <name evidence="4" type="ORF">PTSG_11771</name>
</gene>
<evidence type="ECO:0000313" key="4">
    <source>
        <dbReference type="EMBL" id="EGD78723.1"/>
    </source>
</evidence>
<dbReference type="EC" id="1.2.4.4" evidence="2"/>
<accession>F2TYP9</accession>
<dbReference type="PANTHER" id="PTHR43380">
    <property type="entry name" value="2-OXOISOVALERATE DEHYDROGENASE SUBUNIT ALPHA, MITOCHONDRIAL"/>
    <property type="match status" value="1"/>
</dbReference>
<proteinExistence type="inferred from homology"/>
<comment type="function">
    <text evidence="2">The branched-chain alpha-keto dehydrogenase complex catalyzes the overall conversion of alpha-keto acids to acyl-CoA and CO(2). It contains multiple copies of three enzymatic components: branched-chain alpha-keto acid decarboxylase (E1), lipoamide acyltransferase (E2) and lipoamide dehydrogenase (E3).</text>
</comment>
<dbReference type="AlphaFoldDB" id="F2TYP9"/>
<protein>
    <recommendedName>
        <fullName evidence="2">2-oxoisovalerate dehydrogenase subunit alpha</fullName>
        <ecNumber evidence="2">1.2.4.4</ecNumber>
    </recommendedName>
    <alternativeName>
        <fullName evidence="2">Branched-chain alpha-keto acid dehydrogenase E1 component alpha chain</fullName>
    </alternativeName>
</protein>
<dbReference type="Pfam" id="PF00676">
    <property type="entry name" value="E1_dh"/>
    <property type="match status" value="1"/>
</dbReference>
<dbReference type="InParanoid" id="F2TYP9"/>
<dbReference type="PANTHER" id="PTHR43380:SF1">
    <property type="entry name" value="2-OXOISOVALERATE DEHYDROGENASE SUBUNIT ALPHA, MITOCHONDRIAL"/>
    <property type="match status" value="1"/>
</dbReference>
<dbReference type="GO" id="GO:0009083">
    <property type="term" value="P:branched-chain amino acid catabolic process"/>
    <property type="evidence" value="ECO:0007669"/>
    <property type="project" value="TreeGrafter"/>
</dbReference>
<dbReference type="InterPro" id="IPR029061">
    <property type="entry name" value="THDP-binding"/>
</dbReference>
<dbReference type="STRING" id="946362.F2TYP9"/>
<keyword evidence="1 2" id="KW-0560">Oxidoreductase</keyword>
<dbReference type="Proteomes" id="UP000007799">
    <property type="component" value="Unassembled WGS sequence"/>
</dbReference>